<evidence type="ECO:0000313" key="22">
    <source>
        <dbReference type="EMBL" id="RMX45307.1"/>
    </source>
</evidence>
<evidence type="ECO:0000256" key="15">
    <source>
        <dbReference type="ARBA" id="ARBA00054011"/>
    </source>
</evidence>
<dbReference type="CDD" id="cd15853">
    <property type="entry name" value="SNARE_Bet1"/>
    <property type="match status" value="1"/>
</dbReference>
<feature type="region of interest" description="Disordered" evidence="19">
    <location>
        <begin position="1"/>
        <end position="22"/>
    </location>
</feature>
<dbReference type="InterPro" id="IPR000727">
    <property type="entry name" value="T_SNARE_dom"/>
</dbReference>
<dbReference type="PROSITE" id="PS50192">
    <property type="entry name" value="T_SNARE"/>
    <property type="match status" value="1"/>
</dbReference>
<dbReference type="GO" id="GO:0005789">
    <property type="term" value="C:endoplasmic reticulum membrane"/>
    <property type="evidence" value="ECO:0007669"/>
    <property type="project" value="UniProtKB-SubCell"/>
</dbReference>
<evidence type="ECO:0000256" key="17">
    <source>
        <dbReference type="ARBA" id="ARBA00071590"/>
    </source>
</evidence>
<keyword evidence="3" id="KW-0597">Phosphoprotein</keyword>
<comment type="subcellular location">
    <subcellularLocation>
        <location evidence="14">Endomembrane system</location>
        <topology evidence="14">Single-pass type IV membrane protein</topology>
    </subcellularLocation>
    <subcellularLocation>
        <location evidence="1">Endoplasmic reticulum membrane</location>
        <topology evidence="1">Single-pass membrane protein</topology>
    </subcellularLocation>
    <subcellularLocation>
        <location evidence="12">Golgi apparatus</location>
        <location evidence="12">cis-Golgi network membrane</location>
    </subcellularLocation>
</comment>
<keyword evidence="8 20" id="KW-1133">Transmembrane helix</keyword>
<evidence type="ECO:0000256" key="3">
    <source>
        <dbReference type="ARBA" id="ARBA00022553"/>
    </source>
</evidence>
<name>A0A3M6TV73_POCDA</name>
<reference evidence="22 23" key="1">
    <citation type="journal article" date="2018" name="Sci. Rep.">
        <title>Comparative analysis of the Pocillopora damicornis genome highlights role of immune system in coral evolution.</title>
        <authorList>
            <person name="Cunning R."/>
            <person name="Bay R.A."/>
            <person name="Gillette P."/>
            <person name="Baker A.C."/>
            <person name="Traylor-Knowles N."/>
        </authorList>
    </citation>
    <scope>NUCLEOTIDE SEQUENCE [LARGE SCALE GENOMIC DNA]</scope>
    <source>
        <strain evidence="22">RSMAS</strain>
        <tissue evidence="22">Whole animal</tissue>
    </source>
</reference>
<dbReference type="EMBL" id="RCHS01002836">
    <property type="protein sequence ID" value="RMX45307.1"/>
    <property type="molecule type" value="Genomic_DNA"/>
</dbReference>
<dbReference type="SUPFAM" id="SSF58038">
    <property type="entry name" value="SNARE fusion complex"/>
    <property type="match status" value="1"/>
</dbReference>
<keyword evidence="6" id="KW-0931">ER-Golgi transport</keyword>
<accession>A0A3M6TV73</accession>
<comment type="caution">
    <text evidence="22">The sequence shown here is derived from an EMBL/GenBank/DDBJ whole genome shotgun (WGS) entry which is preliminary data.</text>
</comment>
<dbReference type="GO" id="GO:0016192">
    <property type="term" value="P:vesicle-mediated transport"/>
    <property type="evidence" value="ECO:0007669"/>
    <property type="project" value="UniProtKB-KW"/>
</dbReference>
<dbReference type="Proteomes" id="UP000275408">
    <property type="component" value="Unassembled WGS sequence"/>
</dbReference>
<gene>
    <name evidence="22" type="ORF">pdam_00000732</name>
</gene>
<evidence type="ECO:0000256" key="12">
    <source>
        <dbReference type="ARBA" id="ARBA00024188"/>
    </source>
</evidence>
<comment type="function">
    <text evidence="15">Required for vesicular transport from the ER to the Golgi complex. Functions as a SNARE involved in the docking process of ER-derived vesicles with the cis-Golgi membrane.</text>
</comment>
<evidence type="ECO:0000259" key="21">
    <source>
        <dbReference type="PROSITE" id="PS50192"/>
    </source>
</evidence>
<evidence type="ECO:0000256" key="5">
    <source>
        <dbReference type="ARBA" id="ARBA00022824"/>
    </source>
</evidence>
<keyword evidence="9" id="KW-0333">Golgi apparatus</keyword>
<feature type="transmembrane region" description="Helical" evidence="20">
    <location>
        <begin position="91"/>
        <end position="110"/>
    </location>
</feature>
<keyword evidence="2" id="KW-0813">Transport</keyword>
<dbReference type="OMA" id="GHRNYMC"/>
<evidence type="ECO:0000256" key="11">
    <source>
        <dbReference type="ARBA" id="ARBA00023136"/>
    </source>
</evidence>
<dbReference type="GO" id="GO:0015031">
    <property type="term" value="P:protein transport"/>
    <property type="evidence" value="ECO:0007669"/>
    <property type="project" value="UniProtKB-KW"/>
</dbReference>
<dbReference type="AlphaFoldDB" id="A0A3M6TV73"/>
<dbReference type="FunFam" id="1.20.5.110:FF:000026">
    <property type="entry name" value="BET1 homolog"/>
    <property type="match status" value="1"/>
</dbReference>
<keyword evidence="7" id="KW-0653">Protein transport</keyword>
<evidence type="ECO:0000256" key="19">
    <source>
        <dbReference type="SAM" id="MobiDB-lite"/>
    </source>
</evidence>
<protein>
    <recommendedName>
        <fullName evidence="17">BET1 homolog</fullName>
    </recommendedName>
    <alternativeName>
        <fullName evidence="18">Golgi vesicular membrane-trafficking protein p18</fullName>
    </alternativeName>
</protein>
<feature type="domain" description="T-SNARE coiled-coil homology" evidence="21">
    <location>
        <begin position="21"/>
        <end position="83"/>
    </location>
</feature>
<evidence type="ECO:0000256" key="13">
    <source>
        <dbReference type="ARBA" id="ARBA00037962"/>
    </source>
</evidence>
<dbReference type="OrthoDB" id="261831at2759"/>
<dbReference type="STRING" id="46731.A0A3M6TV73"/>
<comment type="subunit">
    <text evidence="16">Interacts with SNARE complex members GOSR2, SEC22B and STX5. Interacts with LMAN1/ERGIC53. Interacts with STX17.</text>
</comment>
<evidence type="ECO:0000313" key="23">
    <source>
        <dbReference type="Proteomes" id="UP000275408"/>
    </source>
</evidence>
<dbReference type="PANTHER" id="PTHR12791">
    <property type="entry name" value="GOLGI SNARE BET1-RELATED"/>
    <property type="match status" value="1"/>
</dbReference>
<comment type="similarity">
    <text evidence="13">Belongs to the BET1 family.</text>
</comment>
<evidence type="ECO:0000256" key="2">
    <source>
        <dbReference type="ARBA" id="ARBA00022448"/>
    </source>
</evidence>
<evidence type="ECO:0000256" key="8">
    <source>
        <dbReference type="ARBA" id="ARBA00022989"/>
    </source>
</evidence>
<evidence type="ECO:0000256" key="20">
    <source>
        <dbReference type="SAM" id="Phobius"/>
    </source>
</evidence>
<dbReference type="Gene3D" id="1.20.5.110">
    <property type="match status" value="1"/>
</dbReference>
<evidence type="ECO:0000256" key="4">
    <source>
        <dbReference type="ARBA" id="ARBA00022692"/>
    </source>
</evidence>
<evidence type="ECO:0000256" key="10">
    <source>
        <dbReference type="ARBA" id="ARBA00023054"/>
    </source>
</evidence>
<keyword evidence="11 20" id="KW-0472">Membrane</keyword>
<dbReference type="InterPro" id="IPR039899">
    <property type="entry name" value="BET1_SNARE"/>
</dbReference>
<evidence type="ECO:0000256" key="14">
    <source>
        <dbReference type="ARBA" id="ARBA00046280"/>
    </source>
</evidence>
<evidence type="ECO:0000256" key="16">
    <source>
        <dbReference type="ARBA" id="ARBA00063965"/>
    </source>
</evidence>
<evidence type="ECO:0000256" key="1">
    <source>
        <dbReference type="ARBA" id="ARBA00004389"/>
    </source>
</evidence>
<organism evidence="22 23">
    <name type="scientific">Pocillopora damicornis</name>
    <name type="common">Cauliflower coral</name>
    <name type="synonym">Millepora damicornis</name>
    <dbReference type="NCBI Taxonomy" id="46731"/>
    <lineage>
        <taxon>Eukaryota</taxon>
        <taxon>Metazoa</taxon>
        <taxon>Cnidaria</taxon>
        <taxon>Anthozoa</taxon>
        <taxon>Hexacorallia</taxon>
        <taxon>Scleractinia</taxon>
        <taxon>Astrocoeniina</taxon>
        <taxon>Pocilloporidae</taxon>
        <taxon>Pocillopora</taxon>
    </lineage>
</organism>
<evidence type="ECO:0000256" key="18">
    <source>
        <dbReference type="ARBA" id="ARBA00077825"/>
    </source>
</evidence>
<evidence type="ECO:0000256" key="7">
    <source>
        <dbReference type="ARBA" id="ARBA00022927"/>
    </source>
</evidence>
<keyword evidence="5" id="KW-0256">Endoplasmic reticulum</keyword>
<keyword evidence="23" id="KW-1185">Reference proteome</keyword>
<evidence type="ECO:0000256" key="9">
    <source>
        <dbReference type="ARBA" id="ARBA00023034"/>
    </source>
</evidence>
<keyword evidence="10" id="KW-0175">Coiled coil</keyword>
<proteinExistence type="inferred from homology"/>
<sequence length="113" mass="13233">MRRAHVPSDYHGNMAQRTDHEMLEEENDKMVDHLSSKVQALKSLTIDIGNEVKYQNKMLKEMDTDFDSGGSLLSSTMNRLTALTKKGHHRVMLYLILFCLLVFFVTWYIIKRR</sequence>
<evidence type="ECO:0000256" key="6">
    <source>
        <dbReference type="ARBA" id="ARBA00022892"/>
    </source>
</evidence>
<keyword evidence="4 20" id="KW-0812">Transmembrane</keyword>
<dbReference type="SMART" id="SM00397">
    <property type="entry name" value="t_SNARE"/>
    <property type="match status" value="1"/>
</dbReference>
<dbReference type="GO" id="GO:0005794">
    <property type="term" value="C:Golgi apparatus"/>
    <property type="evidence" value="ECO:0007669"/>
    <property type="project" value="UniProtKB-SubCell"/>
</dbReference>